<dbReference type="PROSITE" id="PS51257">
    <property type="entry name" value="PROKAR_LIPOPROTEIN"/>
    <property type="match status" value="1"/>
</dbReference>
<keyword evidence="2" id="KW-0472">Membrane</keyword>
<name>A0ABT6FKP1_9BACT</name>
<proteinExistence type="predicted"/>
<protein>
    <submittedName>
        <fullName evidence="3">Uncharacterized protein</fullName>
    </submittedName>
</protein>
<feature type="transmembrane region" description="Helical" evidence="2">
    <location>
        <begin position="29"/>
        <end position="47"/>
    </location>
</feature>
<sequence>MRLSVLGLMFLVLLAAACTTLFVGLREEALCYITGPHLGSLLAALLVPRDRSALVSGASIGGLCQGVVSVLLLGRGYPFGDPAMLTGPLYVAALGVHLLAGLGFGVLLFLALQWSRPKSGPGGPPQAPAFYEAADVTPPLNEKLSD</sequence>
<organism evidence="3 4">
    <name type="scientific">Paludisphaera mucosa</name>
    <dbReference type="NCBI Taxonomy" id="3030827"/>
    <lineage>
        <taxon>Bacteria</taxon>
        <taxon>Pseudomonadati</taxon>
        <taxon>Planctomycetota</taxon>
        <taxon>Planctomycetia</taxon>
        <taxon>Isosphaerales</taxon>
        <taxon>Isosphaeraceae</taxon>
        <taxon>Paludisphaera</taxon>
    </lineage>
</organism>
<gene>
    <name evidence="3" type="ORF">PZE19_30635</name>
</gene>
<evidence type="ECO:0000313" key="4">
    <source>
        <dbReference type="Proteomes" id="UP001216907"/>
    </source>
</evidence>
<accession>A0ABT6FKP1</accession>
<evidence type="ECO:0000313" key="3">
    <source>
        <dbReference type="EMBL" id="MDG3008145.1"/>
    </source>
</evidence>
<keyword evidence="4" id="KW-1185">Reference proteome</keyword>
<feature type="region of interest" description="Disordered" evidence="1">
    <location>
        <begin position="119"/>
        <end position="146"/>
    </location>
</feature>
<feature type="transmembrane region" description="Helical" evidence="2">
    <location>
        <begin position="89"/>
        <end position="112"/>
    </location>
</feature>
<comment type="caution">
    <text evidence="3">The sequence shown here is derived from an EMBL/GenBank/DDBJ whole genome shotgun (WGS) entry which is preliminary data.</text>
</comment>
<dbReference type="EMBL" id="JARRAG010000003">
    <property type="protein sequence ID" value="MDG3008145.1"/>
    <property type="molecule type" value="Genomic_DNA"/>
</dbReference>
<reference evidence="3 4" key="1">
    <citation type="submission" date="2023-03" db="EMBL/GenBank/DDBJ databases">
        <title>Paludisphaera mucosa sp. nov. a novel planctomycete from northern fen.</title>
        <authorList>
            <person name="Ivanova A."/>
        </authorList>
    </citation>
    <scope>NUCLEOTIDE SEQUENCE [LARGE SCALE GENOMIC DNA]</scope>
    <source>
        <strain evidence="3 4">Pla2</strain>
    </source>
</reference>
<dbReference type="Proteomes" id="UP001216907">
    <property type="component" value="Unassembled WGS sequence"/>
</dbReference>
<dbReference type="RefSeq" id="WP_277864472.1">
    <property type="nucleotide sequence ID" value="NZ_JARRAG010000003.1"/>
</dbReference>
<evidence type="ECO:0000256" key="2">
    <source>
        <dbReference type="SAM" id="Phobius"/>
    </source>
</evidence>
<keyword evidence="2" id="KW-1133">Transmembrane helix</keyword>
<feature type="transmembrane region" description="Helical" evidence="2">
    <location>
        <begin position="54"/>
        <end position="77"/>
    </location>
</feature>
<keyword evidence="2" id="KW-0812">Transmembrane</keyword>
<evidence type="ECO:0000256" key="1">
    <source>
        <dbReference type="SAM" id="MobiDB-lite"/>
    </source>
</evidence>